<dbReference type="PANTHER" id="PTHR42830:SF1">
    <property type="entry name" value="OSMOTICALLY INDUCIBLE FAMILY PROTEIN"/>
    <property type="match status" value="1"/>
</dbReference>
<keyword evidence="1" id="KW-0575">Peroxidase</keyword>
<evidence type="ECO:0000313" key="1">
    <source>
        <dbReference type="EMBL" id="MFC6198419.1"/>
    </source>
</evidence>
<dbReference type="EMBL" id="JBHSSW010000012">
    <property type="protein sequence ID" value="MFC6198419.1"/>
    <property type="molecule type" value="Genomic_DNA"/>
</dbReference>
<dbReference type="InterPro" id="IPR019904">
    <property type="entry name" value="Peroxiredoxin_OsmC"/>
</dbReference>
<dbReference type="PANTHER" id="PTHR42830">
    <property type="entry name" value="OSMOTICALLY INDUCIBLE FAMILY PROTEIN"/>
    <property type="match status" value="1"/>
</dbReference>
<dbReference type="InterPro" id="IPR015946">
    <property type="entry name" value="KH_dom-like_a/b"/>
</dbReference>
<dbReference type="InterPro" id="IPR036102">
    <property type="entry name" value="OsmC/Ohrsf"/>
</dbReference>
<dbReference type="Proteomes" id="UP001596303">
    <property type="component" value="Unassembled WGS sequence"/>
</dbReference>
<dbReference type="InterPro" id="IPR052707">
    <property type="entry name" value="OsmC_Ohr_Peroxiredoxin"/>
</dbReference>
<accession>A0ABW1SA24</accession>
<dbReference type="Gene3D" id="3.30.300.20">
    <property type="match status" value="1"/>
</dbReference>
<name>A0ABW1SA24_9PROT</name>
<gene>
    <name evidence="1" type="ORF">ACFQDM_10025</name>
</gene>
<dbReference type="Pfam" id="PF02566">
    <property type="entry name" value="OsmC"/>
    <property type="match status" value="1"/>
</dbReference>
<organism evidence="1 2">
    <name type="scientific">Ponticaulis profundi</name>
    <dbReference type="NCBI Taxonomy" id="2665222"/>
    <lineage>
        <taxon>Bacteria</taxon>
        <taxon>Pseudomonadati</taxon>
        <taxon>Pseudomonadota</taxon>
        <taxon>Alphaproteobacteria</taxon>
        <taxon>Hyphomonadales</taxon>
        <taxon>Hyphomonadaceae</taxon>
        <taxon>Ponticaulis</taxon>
    </lineage>
</organism>
<sequence length="145" mass="15012">MKRHSSAIWSGTLKEGKGSITTQSGVLDGQPYSFEARFEDESGKKGTNPEELIGAAHAGCFTMQLSALLAKNETPAEKLETTADVSVESADGGGFEITSSALTLTASVPGIDKDKFMEIANTAKTGCPVSKALAGVEITLDATLA</sequence>
<keyword evidence="1" id="KW-0560">Oxidoreductase</keyword>
<comment type="caution">
    <text evidence="1">The sequence shown here is derived from an EMBL/GenBank/DDBJ whole genome shotgun (WGS) entry which is preliminary data.</text>
</comment>
<dbReference type="SUPFAM" id="SSF82784">
    <property type="entry name" value="OsmC-like"/>
    <property type="match status" value="1"/>
</dbReference>
<dbReference type="GO" id="GO:0004601">
    <property type="term" value="F:peroxidase activity"/>
    <property type="evidence" value="ECO:0007669"/>
    <property type="project" value="UniProtKB-KW"/>
</dbReference>
<protein>
    <submittedName>
        <fullName evidence="1">OsmC family protein</fullName>
        <ecNumber evidence="1">1.11.1.29</ecNumber>
    </submittedName>
</protein>
<proteinExistence type="predicted"/>
<dbReference type="EC" id="1.11.1.29" evidence="1"/>
<dbReference type="RefSeq" id="WP_377378612.1">
    <property type="nucleotide sequence ID" value="NZ_JBHSSW010000012.1"/>
</dbReference>
<reference evidence="2" key="1">
    <citation type="journal article" date="2019" name="Int. J. Syst. Evol. Microbiol.">
        <title>The Global Catalogue of Microorganisms (GCM) 10K type strain sequencing project: providing services to taxonomists for standard genome sequencing and annotation.</title>
        <authorList>
            <consortium name="The Broad Institute Genomics Platform"/>
            <consortium name="The Broad Institute Genome Sequencing Center for Infectious Disease"/>
            <person name="Wu L."/>
            <person name="Ma J."/>
        </authorList>
    </citation>
    <scope>NUCLEOTIDE SEQUENCE [LARGE SCALE GENOMIC DNA]</scope>
    <source>
        <strain evidence="2">CGMCC-1.15741</strain>
    </source>
</reference>
<keyword evidence="2" id="KW-1185">Reference proteome</keyword>
<evidence type="ECO:0000313" key="2">
    <source>
        <dbReference type="Proteomes" id="UP001596303"/>
    </source>
</evidence>
<dbReference type="NCBIfam" id="TIGR03562">
    <property type="entry name" value="osmo_induc_OsmC"/>
    <property type="match status" value="1"/>
</dbReference>
<dbReference type="InterPro" id="IPR003718">
    <property type="entry name" value="OsmC/Ohr_fam"/>
</dbReference>